<comment type="caution">
    <text evidence="2">The sequence shown here is derived from an EMBL/GenBank/DDBJ whole genome shotgun (WGS) entry which is preliminary data.</text>
</comment>
<name>A0AAN7UD65_9PEZI</name>
<gene>
    <name evidence="2" type="ORF">RRF57_002469</name>
</gene>
<reference evidence="2 3" key="1">
    <citation type="submission" date="2023-10" db="EMBL/GenBank/DDBJ databases">
        <title>Draft genome sequence of Xylaria bambusicola isolate GMP-LS, the root and basal stem rot pathogen of sugarcane in Indonesia.</title>
        <authorList>
            <person name="Selvaraj P."/>
            <person name="Muralishankar V."/>
            <person name="Muruganantham S."/>
            <person name="Sp S."/>
            <person name="Haryani S."/>
            <person name="Lau K.J.X."/>
            <person name="Naqvi N.I."/>
        </authorList>
    </citation>
    <scope>NUCLEOTIDE SEQUENCE [LARGE SCALE GENOMIC DNA]</scope>
    <source>
        <strain evidence="2">GMP-LS</strain>
    </source>
</reference>
<protein>
    <submittedName>
        <fullName evidence="2">Uncharacterized protein</fullName>
    </submittedName>
</protein>
<evidence type="ECO:0000313" key="3">
    <source>
        <dbReference type="Proteomes" id="UP001305414"/>
    </source>
</evidence>
<dbReference type="AlphaFoldDB" id="A0AAN7UD65"/>
<dbReference type="EMBL" id="JAWHQM010000004">
    <property type="protein sequence ID" value="KAK5626754.1"/>
    <property type="molecule type" value="Genomic_DNA"/>
</dbReference>
<evidence type="ECO:0000256" key="1">
    <source>
        <dbReference type="SAM" id="MobiDB-lite"/>
    </source>
</evidence>
<keyword evidence="3" id="KW-1185">Reference proteome</keyword>
<sequence length="386" mass="44351">MADMISIVIAVISLVGSIASASITGWVAYHNDKAKRLSESNALVAKYGDPLLLAAMDLQSRLHNHLENNLAAYMRFGRSAGPTMASNEEARGQNEGHSLPTQNRHSATPRYRCRCGDTAVRSGDHIHHIQMYHTPAASQLQEVTEDRGYYTCCCNRKTADPTEHINHIKQCKKVLLSSKVCDGPQECKDEGIEEYTSLDNMRKDLVVFYTLFTIDQYFSWTYILRRQIQFLRFSTERHNKKLSDILWAIEGVFRTDRYGGPDGDRFMIWRGQQMAIGEIMTITEGDDEKELYCMGYSEFYSKFQRSDGKMFKMWFDPVIADIKWLTELGPSSHMVVPRLIHLRHLLMDLMDFLDPEGSIKRRKNFRLLSKPRDNYGCKCSLCGLKE</sequence>
<proteinExistence type="predicted"/>
<evidence type="ECO:0000313" key="2">
    <source>
        <dbReference type="EMBL" id="KAK5626754.1"/>
    </source>
</evidence>
<accession>A0AAN7UD65</accession>
<feature type="compositionally biased region" description="Polar residues" evidence="1">
    <location>
        <begin position="95"/>
        <end position="106"/>
    </location>
</feature>
<feature type="region of interest" description="Disordered" evidence="1">
    <location>
        <begin position="82"/>
        <end position="108"/>
    </location>
</feature>
<dbReference type="Proteomes" id="UP001305414">
    <property type="component" value="Unassembled WGS sequence"/>
</dbReference>
<organism evidence="2 3">
    <name type="scientific">Xylaria bambusicola</name>
    <dbReference type="NCBI Taxonomy" id="326684"/>
    <lineage>
        <taxon>Eukaryota</taxon>
        <taxon>Fungi</taxon>
        <taxon>Dikarya</taxon>
        <taxon>Ascomycota</taxon>
        <taxon>Pezizomycotina</taxon>
        <taxon>Sordariomycetes</taxon>
        <taxon>Xylariomycetidae</taxon>
        <taxon>Xylariales</taxon>
        <taxon>Xylariaceae</taxon>
        <taxon>Xylaria</taxon>
    </lineage>
</organism>